<dbReference type="PANTHER" id="PTHR47499">
    <property type="entry name" value="SERINE PROTEASE INHIBITOR KAZAL-TYPE 7 SPINK7"/>
    <property type="match status" value="1"/>
</dbReference>
<feature type="region of interest" description="Disordered" evidence="5">
    <location>
        <begin position="674"/>
        <end position="703"/>
    </location>
</feature>
<feature type="coiled-coil region" evidence="4">
    <location>
        <begin position="264"/>
        <end position="291"/>
    </location>
</feature>
<keyword evidence="8" id="KW-0646">Protease inhibitor</keyword>
<dbReference type="InterPro" id="IPR002350">
    <property type="entry name" value="Kazal_dom"/>
</dbReference>
<dbReference type="OrthoDB" id="126772at2759"/>
<keyword evidence="3" id="KW-1015">Disulfide bond</keyword>
<dbReference type="InterPro" id="IPR050159">
    <property type="entry name" value="Kazal-type_SerProtInhib"/>
</dbReference>
<feature type="domain" description="Kazal-like" evidence="7">
    <location>
        <begin position="977"/>
        <end position="1038"/>
    </location>
</feature>
<evidence type="ECO:0000256" key="5">
    <source>
        <dbReference type="SAM" id="MobiDB-lite"/>
    </source>
</evidence>
<comment type="subcellular location">
    <subcellularLocation>
        <location evidence="1">Secreted</location>
    </subcellularLocation>
</comment>
<dbReference type="Gene3D" id="3.30.60.30">
    <property type="match status" value="15"/>
</dbReference>
<feature type="chain" id="PRO_5034682333" evidence="6">
    <location>
        <begin position="23"/>
        <end position="1093"/>
    </location>
</feature>
<proteinExistence type="predicted"/>
<evidence type="ECO:0000256" key="4">
    <source>
        <dbReference type="SAM" id="Coils"/>
    </source>
</evidence>
<feature type="compositionally biased region" description="Basic and acidic residues" evidence="5">
    <location>
        <begin position="674"/>
        <end position="685"/>
    </location>
</feature>
<protein>
    <submittedName>
        <fullName evidence="8">Serine protease inhibitor Kazal-type 5</fullName>
    </submittedName>
</protein>
<dbReference type="RefSeq" id="XP_020010410.1">
    <property type="nucleotide sequence ID" value="XM_020154821.1"/>
</dbReference>
<evidence type="ECO:0000256" key="6">
    <source>
        <dbReference type="SAM" id="SignalP"/>
    </source>
</evidence>
<dbReference type="CDD" id="cd00104">
    <property type="entry name" value="KAZAL_FS"/>
    <property type="match status" value="1"/>
</dbReference>
<dbReference type="AlphaFoldDB" id="A0A8B7TYG4"/>
<dbReference type="PANTHER" id="PTHR47499:SF1">
    <property type="entry name" value="SERINE PROTEASE INHIBITOR KAZAL-TYPE 7"/>
    <property type="match status" value="1"/>
</dbReference>
<dbReference type="Pfam" id="PF00050">
    <property type="entry name" value="Kazal_1"/>
    <property type="match status" value="10"/>
</dbReference>
<reference evidence="8" key="1">
    <citation type="submission" date="2025-08" db="UniProtKB">
        <authorList>
            <consortium name="RefSeq"/>
        </authorList>
    </citation>
    <scope>IDENTIFICATION</scope>
    <source>
        <tissue evidence="8">Leukocyte</tissue>
    </source>
</reference>
<dbReference type="GO" id="GO:0005576">
    <property type="term" value="C:extracellular region"/>
    <property type="evidence" value="ECO:0007669"/>
    <property type="project" value="UniProtKB-SubCell"/>
</dbReference>
<evidence type="ECO:0000256" key="1">
    <source>
        <dbReference type="ARBA" id="ARBA00004613"/>
    </source>
</evidence>
<dbReference type="InterPro" id="IPR036058">
    <property type="entry name" value="Kazal_dom_sf"/>
</dbReference>
<organism evidence="8">
    <name type="scientific">Castor canadensis</name>
    <name type="common">American beaver</name>
    <dbReference type="NCBI Taxonomy" id="51338"/>
    <lineage>
        <taxon>Eukaryota</taxon>
        <taxon>Metazoa</taxon>
        <taxon>Chordata</taxon>
        <taxon>Craniata</taxon>
        <taxon>Vertebrata</taxon>
        <taxon>Euteleostomi</taxon>
        <taxon>Mammalia</taxon>
        <taxon>Eutheria</taxon>
        <taxon>Euarchontoglires</taxon>
        <taxon>Glires</taxon>
        <taxon>Rodentia</taxon>
        <taxon>Castorimorpha</taxon>
        <taxon>Castoridae</taxon>
        <taxon>Castor</taxon>
    </lineage>
</organism>
<name>A0A8B7TYG4_CASCN</name>
<dbReference type="PROSITE" id="PS00282">
    <property type="entry name" value="KAZAL_1"/>
    <property type="match status" value="2"/>
</dbReference>
<gene>
    <name evidence="8" type="primary">Spink5</name>
</gene>
<dbReference type="SMART" id="SM00280">
    <property type="entry name" value="KAZAL"/>
    <property type="match status" value="14"/>
</dbReference>
<keyword evidence="2" id="KW-0964">Secreted</keyword>
<feature type="signal peptide" evidence="6">
    <location>
        <begin position="1"/>
        <end position="22"/>
    </location>
</feature>
<feature type="compositionally biased region" description="Basic and acidic residues" evidence="5">
    <location>
        <begin position="785"/>
        <end position="797"/>
    </location>
</feature>
<dbReference type="FunFam" id="3.30.60.30:FF:000033">
    <property type="entry name" value="Serine peptidase inhibitor, Kazal type 5"/>
    <property type="match status" value="1"/>
</dbReference>
<dbReference type="SUPFAM" id="SSF100895">
    <property type="entry name" value="Kazal-type serine protease inhibitors"/>
    <property type="match status" value="15"/>
</dbReference>
<evidence type="ECO:0000259" key="7">
    <source>
        <dbReference type="PROSITE" id="PS51465"/>
    </source>
</evidence>
<dbReference type="KEGG" id="ccan:109679724"/>
<dbReference type="PROSITE" id="PS51465">
    <property type="entry name" value="KAZAL_2"/>
    <property type="match status" value="4"/>
</dbReference>
<feature type="domain" description="Kazal-like" evidence="7">
    <location>
        <begin position="766"/>
        <end position="825"/>
    </location>
</feature>
<feature type="domain" description="Kazal-like" evidence="7">
    <location>
        <begin position="698"/>
        <end position="765"/>
    </location>
</feature>
<dbReference type="CDD" id="cd01327">
    <property type="entry name" value="KAZAL_PSTI"/>
    <property type="match status" value="1"/>
</dbReference>
<accession>A0A8B7TYG4</accession>
<dbReference type="FunFam" id="3.30.60.30:FF:000001">
    <property type="entry name" value="Serine peptidase inhibitor, Kazal type 5"/>
    <property type="match status" value="12"/>
</dbReference>
<feature type="domain" description="Kazal-like" evidence="7">
    <location>
        <begin position="88"/>
        <end position="150"/>
    </location>
</feature>
<keyword evidence="6" id="KW-0732">Signal</keyword>
<evidence type="ECO:0000256" key="3">
    <source>
        <dbReference type="ARBA" id="ARBA00023157"/>
    </source>
</evidence>
<evidence type="ECO:0000256" key="2">
    <source>
        <dbReference type="ARBA" id="ARBA00022525"/>
    </source>
</evidence>
<evidence type="ECO:0000313" key="8">
    <source>
        <dbReference type="RefSeq" id="XP_020010410.1"/>
    </source>
</evidence>
<dbReference type="GO" id="GO:0004867">
    <property type="term" value="F:serine-type endopeptidase inhibitor activity"/>
    <property type="evidence" value="ECO:0007669"/>
    <property type="project" value="UniProtKB-KW"/>
</dbReference>
<feature type="region of interest" description="Disordered" evidence="5">
    <location>
        <begin position="883"/>
        <end position="904"/>
    </location>
</feature>
<dbReference type="CTD" id="11005"/>
<feature type="region of interest" description="Disordered" evidence="5">
    <location>
        <begin position="780"/>
        <end position="842"/>
    </location>
</feature>
<keyword evidence="8" id="KW-0722">Serine protease inhibitor</keyword>
<keyword evidence="4" id="KW-0175">Coiled coil</keyword>
<sequence>MKVTTVPMLLTLALCLIQDAATEDANQGTCSEFQAFIRNGKLFCPQDKLFKSPDGMTFINKCVTCKAILEKEAKFQKKNLPRATRATAPAKLNCDELKKGEKDGELICTGDVAAVCGTDGKTYRSRCELCAENVKTGSHVDIKSEGECEKSSPEEDICSAFRPFVKDGRLGCTRENDPVLGPDGRTHGNKCAMCAELFLKEAEENAKREGGNRIQRDTENELCKEFESQVRSGRLFCTRESDPVRGPDGRMHGNKCALCAEIFMRRFSEEKNKADQNLRKAEEKIKAKREVEKLCSEYQDRAKNGILFCTRENDPVRGPDGKMHGNMCSMCQAFFRAEAEERKKAKSQARNKRGSEKTPSYAELCHEYRQVLRNGKLPCTRENDPIQGPDGKMHGNTCSMCAAFFQAEEEEKKKKDSESRNKRQSENKVSFEKLCSGYRNSRKNGQLLCTRENDPIQGPDGKMHGNTCSMCEAFFKQEDKARAKAKREAAKESCTEFRDQSRDGMLICTRENDPVLGPDGKMHANKCAMCASVFQLEEEEKKNNTKEEKEKVESEKVKREAVQELCREYRQHVRNGRLSCTRENDPIEGLDGKIHGNTCSMCEAFFLQEAKEKEAESRAKAKREAEKDTCSEFRSLLQNGNLYCTRENDPVRGPDGKTHGNKCAMCKAVFQREDEERKRKEEENQRNAVGHRPNGGGGKTEDPCAEFREIMKNGKLSCTRESDPVRGADGKSYNNKCAMCKELLQREIEEKENNSGLRSNGTGPRKDVCDQFRSQMKNGQLICTRESDPVRGPDGKTHGNKCSMCKEKLEREAAEKKKKEEEGKRNREGKGNDKEDQCHEFRSKQKDGKLICTRENDPVRGPYGKMHLNKCAMCQSIFEREASERKKNDEEKSSSKPSNDAKDECGDFRKYIRNDELRCTRENDPVRGADGKLYKNECYKCRAVFQKEALERAKLREKPSHIRAAEEIVSPDSPNSSLDSEICKQYRILPRMGYICSKNFEPVCGDDGQTYRNPCMLCHENLMRQTNIHIRHKGSCEENSTPETVPAGLLASVSTLIFIVMVLEIKVCGVDMGTKMDVAVRNNCATHTPDGAS</sequence>
<feature type="compositionally biased region" description="Basic and acidic residues" evidence="5">
    <location>
        <begin position="804"/>
        <end position="842"/>
    </location>
</feature>